<keyword evidence="2" id="KW-1185">Reference proteome</keyword>
<dbReference type="EMBL" id="WQNE01000051">
    <property type="protein sequence ID" value="MVT78309.1"/>
    <property type="molecule type" value="Genomic_DNA"/>
</dbReference>
<gene>
    <name evidence="1" type="ORF">GPL20_35675</name>
</gene>
<reference evidence="1 2" key="1">
    <citation type="submission" date="2019-12" db="EMBL/GenBank/DDBJ databases">
        <title>Draft genome sequences Bradyrhizobium cajani AMBPC1010, Bradyrhizobium pachyrhizi AMBPC1040 and Bradyrhizobium yuanmingense ALSPC3051, three plant growth promoting strains isolated from nodules of Cajanus cajan L. in Dominican Republic.</title>
        <authorList>
            <person name="Flores-Felix J.D."/>
            <person name="Araujo J."/>
            <person name="Diaz-Alcantara C."/>
            <person name="Gonzalez-Andres F."/>
            <person name="Velazquez E."/>
        </authorList>
    </citation>
    <scope>NUCLEOTIDE SEQUENCE [LARGE SCALE GENOMIC DNA]</scope>
    <source>
        <strain evidence="1 2">1010</strain>
    </source>
</reference>
<comment type="caution">
    <text evidence="1">The sequence shown here is derived from an EMBL/GenBank/DDBJ whole genome shotgun (WGS) entry which is preliminary data.</text>
</comment>
<dbReference type="Proteomes" id="UP000449969">
    <property type="component" value="Unassembled WGS sequence"/>
</dbReference>
<name>A0A844TNA8_9BRAD</name>
<protein>
    <submittedName>
        <fullName evidence="1">Uncharacterized protein</fullName>
    </submittedName>
</protein>
<accession>A0A844TNA8</accession>
<organism evidence="1 2">
    <name type="scientific">Bradyrhizobium cajani</name>
    <dbReference type="NCBI Taxonomy" id="1928661"/>
    <lineage>
        <taxon>Bacteria</taxon>
        <taxon>Pseudomonadati</taxon>
        <taxon>Pseudomonadota</taxon>
        <taxon>Alphaproteobacteria</taxon>
        <taxon>Hyphomicrobiales</taxon>
        <taxon>Nitrobacteraceae</taxon>
        <taxon>Bradyrhizobium</taxon>
    </lineage>
</organism>
<evidence type="ECO:0000313" key="1">
    <source>
        <dbReference type="EMBL" id="MVT78309.1"/>
    </source>
</evidence>
<proteinExistence type="predicted"/>
<dbReference type="RefSeq" id="WP_157336921.1">
    <property type="nucleotide sequence ID" value="NZ_JANADL010000045.1"/>
</dbReference>
<evidence type="ECO:0000313" key="2">
    <source>
        <dbReference type="Proteomes" id="UP000449969"/>
    </source>
</evidence>
<dbReference type="AlphaFoldDB" id="A0A844TNA8"/>
<sequence>MVAYLPGEGKAGGYARFSERYGRERFRGDDQGASSIVIPGRATWREPGIHFAALLAA</sequence>